<accession>A0ABQ1SE58</accession>
<evidence type="ECO:0008006" key="3">
    <source>
        <dbReference type="Google" id="ProtNLM"/>
    </source>
</evidence>
<proteinExistence type="predicted"/>
<dbReference type="InterPro" id="IPR010093">
    <property type="entry name" value="SinI_DNA-bd"/>
</dbReference>
<name>A0ABQ1SE58_9FLAO</name>
<reference evidence="2" key="1">
    <citation type="journal article" date="2019" name="Int. J. Syst. Evol. Microbiol.">
        <title>The Global Catalogue of Microorganisms (GCM) 10K type strain sequencing project: providing services to taxonomists for standard genome sequencing and annotation.</title>
        <authorList>
            <consortium name="The Broad Institute Genomics Platform"/>
            <consortium name="The Broad Institute Genome Sequencing Center for Infectious Disease"/>
            <person name="Wu L."/>
            <person name="Ma J."/>
        </authorList>
    </citation>
    <scope>NUCLEOTIDE SEQUENCE [LARGE SCALE GENOMIC DNA]</scope>
    <source>
        <strain evidence="2">CGMCC 1.12931</strain>
    </source>
</reference>
<organism evidence="1 2">
    <name type="scientific">Psychroflexus planctonicus</name>
    <dbReference type="NCBI Taxonomy" id="1526575"/>
    <lineage>
        <taxon>Bacteria</taxon>
        <taxon>Pseudomonadati</taxon>
        <taxon>Bacteroidota</taxon>
        <taxon>Flavobacteriia</taxon>
        <taxon>Flavobacteriales</taxon>
        <taxon>Flavobacteriaceae</taxon>
        <taxon>Psychroflexus</taxon>
    </lineage>
</organism>
<comment type="caution">
    <text evidence="1">The sequence shown here is derived from an EMBL/GenBank/DDBJ whole genome shotgun (WGS) entry which is preliminary data.</text>
</comment>
<dbReference type="RefSeq" id="WP_188457994.1">
    <property type="nucleotide sequence ID" value="NZ_BMGM01000004.1"/>
</dbReference>
<dbReference type="EMBL" id="BMGM01000004">
    <property type="protein sequence ID" value="GGE31524.1"/>
    <property type="molecule type" value="Genomic_DNA"/>
</dbReference>
<dbReference type="SUPFAM" id="SSF46955">
    <property type="entry name" value="Putative DNA-binding domain"/>
    <property type="match status" value="1"/>
</dbReference>
<evidence type="ECO:0000313" key="2">
    <source>
        <dbReference type="Proteomes" id="UP000599179"/>
    </source>
</evidence>
<keyword evidence="2" id="KW-1185">Reference proteome</keyword>
<dbReference type="InterPro" id="IPR009061">
    <property type="entry name" value="DNA-bd_dom_put_sf"/>
</dbReference>
<dbReference type="NCBIfam" id="TIGR01764">
    <property type="entry name" value="excise"/>
    <property type="match status" value="1"/>
</dbReference>
<protein>
    <recommendedName>
        <fullName evidence="3">Helix-turn-helix domain-containing protein</fullName>
    </recommendedName>
</protein>
<evidence type="ECO:0000313" key="1">
    <source>
        <dbReference type="EMBL" id="GGE31524.1"/>
    </source>
</evidence>
<sequence>MNYISRKQAAELIGVSTKTIDRMLRDGRINGFKPFGSTRVLIYSSSLKKENLVSPKPIYQNNF</sequence>
<dbReference type="Proteomes" id="UP000599179">
    <property type="component" value="Unassembled WGS sequence"/>
</dbReference>
<gene>
    <name evidence="1" type="ORF">GCM10010832_09870</name>
</gene>